<dbReference type="OrthoDB" id="10540390at2759"/>
<name>A0A6D2HNV5_9BRAS</name>
<dbReference type="Proteomes" id="UP000467841">
    <property type="component" value="Unassembled WGS sequence"/>
</dbReference>
<evidence type="ECO:0000313" key="2">
    <source>
        <dbReference type="Proteomes" id="UP000467841"/>
    </source>
</evidence>
<accession>A0A6D2HNV5</accession>
<protein>
    <recommendedName>
        <fullName evidence="3">Zinc knuckle CX2CX4HX4C domain-containing protein</fullName>
    </recommendedName>
</protein>
<evidence type="ECO:0000313" key="1">
    <source>
        <dbReference type="EMBL" id="CAA7017744.1"/>
    </source>
</evidence>
<dbReference type="EMBL" id="CACVBM020000333">
    <property type="protein sequence ID" value="CAA7017744.1"/>
    <property type="molecule type" value="Genomic_DNA"/>
</dbReference>
<comment type="caution">
    <text evidence="1">The sequence shown here is derived from an EMBL/GenBank/DDBJ whole genome shotgun (WGS) entry which is preliminary data.</text>
</comment>
<sequence length="175" mass="20085">MNWLARRVGEVIEIAYGTKGPQKETFVHAHVKLKIADPPIQSKMVNLSTRGSVTIENKYDKLRKYCFHCHGINDERPMCPFSHNRIPSMPLKHRVEQTVMVADQALQLVSVVADHPSVMPGFPPFFAELPMEERHVALQYVSHSDTTERQARIERVKQSIENPHRCISQTFKDIS</sequence>
<reference evidence="1" key="1">
    <citation type="submission" date="2020-01" db="EMBL/GenBank/DDBJ databases">
        <authorList>
            <person name="Mishra B."/>
        </authorList>
    </citation>
    <scope>NUCLEOTIDE SEQUENCE [LARGE SCALE GENOMIC DNA]</scope>
</reference>
<organism evidence="1 2">
    <name type="scientific">Microthlaspi erraticum</name>
    <dbReference type="NCBI Taxonomy" id="1685480"/>
    <lineage>
        <taxon>Eukaryota</taxon>
        <taxon>Viridiplantae</taxon>
        <taxon>Streptophyta</taxon>
        <taxon>Embryophyta</taxon>
        <taxon>Tracheophyta</taxon>
        <taxon>Spermatophyta</taxon>
        <taxon>Magnoliopsida</taxon>
        <taxon>eudicotyledons</taxon>
        <taxon>Gunneridae</taxon>
        <taxon>Pentapetalae</taxon>
        <taxon>rosids</taxon>
        <taxon>malvids</taxon>
        <taxon>Brassicales</taxon>
        <taxon>Brassicaceae</taxon>
        <taxon>Coluteocarpeae</taxon>
        <taxon>Microthlaspi</taxon>
    </lineage>
</organism>
<proteinExistence type="predicted"/>
<evidence type="ECO:0008006" key="3">
    <source>
        <dbReference type="Google" id="ProtNLM"/>
    </source>
</evidence>
<dbReference type="AlphaFoldDB" id="A0A6D2HNV5"/>
<gene>
    <name evidence="1" type="ORF">MERR_LOCUS4979</name>
</gene>
<keyword evidence="2" id="KW-1185">Reference proteome</keyword>